<dbReference type="PANTHER" id="PTHR43586:SF21">
    <property type="entry name" value="PYRIDOXAL PHOSPHATE (PLP)-DEPENDENT ASPARTATE AMINOTRANSFERASE SUPERFAMILY"/>
    <property type="match status" value="1"/>
</dbReference>
<dbReference type="SUPFAM" id="SSF53383">
    <property type="entry name" value="PLP-dependent transferases"/>
    <property type="match status" value="1"/>
</dbReference>
<organism evidence="3 4">
    <name type="scientific">Rufibacter tibetensis</name>
    <dbReference type="NCBI Taxonomy" id="512763"/>
    <lineage>
        <taxon>Bacteria</taxon>
        <taxon>Pseudomonadati</taxon>
        <taxon>Bacteroidota</taxon>
        <taxon>Cytophagia</taxon>
        <taxon>Cytophagales</taxon>
        <taxon>Hymenobacteraceae</taxon>
        <taxon>Rufibacter</taxon>
    </lineage>
</organism>
<evidence type="ECO:0000313" key="3">
    <source>
        <dbReference type="EMBL" id="ALJ00771.1"/>
    </source>
</evidence>
<dbReference type="InterPro" id="IPR015422">
    <property type="entry name" value="PyrdxlP-dep_Trfase_small"/>
</dbReference>
<dbReference type="Gene3D" id="3.40.640.10">
    <property type="entry name" value="Type I PLP-dependent aspartate aminotransferase-like (Major domain)"/>
    <property type="match status" value="1"/>
</dbReference>
<dbReference type="InterPro" id="IPR000192">
    <property type="entry name" value="Aminotrans_V_dom"/>
</dbReference>
<keyword evidence="4" id="KW-1185">Reference proteome</keyword>
<dbReference type="EMBL" id="CP012643">
    <property type="protein sequence ID" value="ALJ00771.1"/>
    <property type="molecule type" value="Genomic_DNA"/>
</dbReference>
<dbReference type="NCBIfam" id="TIGR01976">
    <property type="entry name" value="am_tr_V_VC1184"/>
    <property type="match status" value="1"/>
</dbReference>
<name>A0A0P0CTD4_9BACT</name>
<dbReference type="KEGG" id="rti:DC20_19505"/>
<dbReference type="Pfam" id="PF00266">
    <property type="entry name" value="Aminotran_5"/>
    <property type="match status" value="1"/>
</dbReference>
<dbReference type="OrthoDB" id="9804366at2"/>
<gene>
    <name evidence="3" type="ORF">DC20_19505</name>
</gene>
<evidence type="ECO:0000259" key="2">
    <source>
        <dbReference type="Pfam" id="PF00266"/>
    </source>
</evidence>
<sequence>MSYNSVQQLRTDFPALRETEQRKPFIFFDGPGGTQMAQQAIDGMLTYITEGMANLHGAFGTSVKTDALLEDGRKAVADLLNCSPREVAFGQNMTSLAFSIARSLGSFISAQDEIVVTELDHRANVDPWVTLARDKGATVKYIPVNPSTYSLELEHLPEIFTEKTKLVAVGLSSNVTGTVTNIAKIISRAKEVNALVVIDAVHAVPHLPIDFKQLGCDVLLCSAYKFFGPHIGISAIASSLFEKLPVYKLAPAPQEIPDKLETGTQNHEAIAGLIGAISFIEQLGEGTTRRERLTSGMERIAAHEQELTNRVEQFLMSITEVKLYRAPADTPKTPTFAFTLENTNAREVTQWFAENYNMCIADGHFYASTMAEKLGVNPMGGWIRIGLAPYNTLEEVELFERGLQEFISTKLRK</sequence>
<reference evidence="3 4" key="1">
    <citation type="submission" date="2015-08" db="EMBL/GenBank/DDBJ databases">
        <title>Complete genome sequence of Rufibacter tibetensis strain 1351t, a radiation-resistant bacterium from tibet plateau.</title>
        <authorList>
            <person name="Dai J."/>
        </authorList>
    </citation>
    <scope>NUCLEOTIDE SEQUENCE [LARGE SCALE GENOMIC DNA]</scope>
    <source>
        <strain evidence="3 4">1351</strain>
    </source>
</reference>
<dbReference type="Gene3D" id="3.90.1150.10">
    <property type="entry name" value="Aspartate Aminotransferase, domain 1"/>
    <property type="match status" value="1"/>
</dbReference>
<proteinExistence type="predicted"/>
<dbReference type="Proteomes" id="UP000061382">
    <property type="component" value="Chromosome"/>
</dbReference>
<accession>A0A0P0CTD4</accession>
<dbReference type="InterPro" id="IPR011340">
    <property type="entry name" value="Cys_dSase-rel"/>
</dbReference>
<feature type="domain" description="Aminotransferase class V" evidence="2">
    <location>
        <begin position="26"/>
        <end position="399"/>
    </location>
</feature>
<dbReference type="InterPro" id="IPR015424">
    <property type="entry name" value="PyrdxlP-dep_Trfase"/>
</dbReference>
<protein>
    <submittedName>
        <fullName evidence="3">Cysteine desulfurase</fullName>
    </submittedName>
</protein>
<dbReference type="PANTHER" id="PTHR43586">
    <property type="entry name" value="CYSTEINE DESULFURASE"/>
    <property type="match status" value="1"/>
</dbReference>
<dbReference type="AlphaFoldDB" id="A0A0P0CTD4"/>
<keyword evidence="1" id="KW-0663">Pyridoxal phosphate</keyword>
<dbReference type="STRING" id="512763.DC20_19505"/>
<evidence type="ECO:0000256" key="1">
    <source>
        <dbReference type="ARBA" id="ARBA00022898"/>
    </source>
</evidence>
<evidence type="ECO:0000313" key="4">
    <source>
        <dbReference type="Proteomes" id="UP000061382"/>
    </source>
</evidence>
<dbReference type="InterPro" id="IPR015421">
    <property type="entry name" value="PyrdxlP-dep_Trfase_major"/>
</dbReference>
<dbReference type="RefSeq" id="WP_062545378.1">
    <property type="nucleotide sequence ID" value="NZ_CP012643.1"/>
</dbReference>
<dbReference type="PATRIC" id="fig|512763.3.peg.4276"/>